<dbReference type="AlphaFoldDB" id="A0A381Z7X7"/>
<evidence type="ECO:0000313" key="2">
    <source>
        <dbReference type="EMBL" id="SVA85244.1"/>
    </source>
</evidence>
<dbReference type="SUPFAM" id="SSF102114">
    <property type="entry name" value="Radical SAM enzymes"/>
    <property type="match status" value="1"/>
</dbReference>
<proteinExistence type="predicted"/>
<dbReference type="GO" id="GO:0051539">
    <property type="term" value="F:4 iron, 4 sulfur cluster binding"/>
    <property type="evidence" value="ECO:0007669"/>
    <property type="project" value="TreeGrafter"/>
</dbReference>
<feature type="non-terminal residue" evidence="2">
    <location>
        <position position="138"/>
    </location>
</feature>
<dbReference type="SFLD" id="SFLDG01065">
    <property type="entry name" value="anaerobic_coproporphyrinogen-I"/>
    <property type="match status" value="1"/>
</dbReference>
<dbReference type="Pfam" id="PF04055">
    <property type="entry name" value="Radical_SAM"/>
    <property type="match status" value="1"/>
</dbReference>
<dbReference type="InterPro" id="IPR058240">
    <property type="entry name" value="rSAM_sf"/>
</dbReference>
<sequence>MPPLSLYVHLPWCEQKCPYCDFNSHPLRQVLPEEAYVKALLQDLEITALQAGGRALCSVFFGGGTPSLFSAQSVAAVLESTHKLIGLADKAEITLEANPGSANAKRFAAYRDAGVNRLSLGLQSFSDPQLKALGRIHD</sequence>
<dbReference type="GO" id="GO:0005737">
    <property type="term" value="C:cytoplasm"/>
    <property type="evidence" value="ECO:0007669"/>
    <property type="project" value="TreeGrafter"/>
</dbReference>
<accession>A0A381Z7X7</accession>
<dbReference type="GO" id="GO:0003824">
    <property type="term" value="F:catalytic activity"/>
    <property type="evidence" value="ECO:0007669"/>
    <property type="project" value="InterPro"/>
</dbReference>
<organism evidence="2">
    <name type="scientific">marine metagenome</name>
    <dbReference type="NCBI Taxonomy" id="408172"/>
    <lineage>
        <taxon>unclassified sequences</taxon>
        <taxon>metagenomes</taxon>
        <taxon>ecological metagenomes</taxon>
    </lineage>
</organism>
<feature type="domain" description="Radical SAM core" evidence="1">
    <location>
        <begin position="1"/>
        <end position="138"/>
    </location>
</feature>
<dbReference type="GO" id="GO:0006779">
    <property type="term" value="P:porphyrin-containing compound biosynthetic process"/>
    <property type="evidence" value="ECO:0007669"/>
    <property type="project" value="TreeGrafter"/>
</dbReference>
<protein>
    <recommendedName>
        <fullName evidence="1">Radical SAM core domain-containing protein</fullName>
    </recommendedName>
</protein>
<evidence type="ECO:0000259" key="1">
    <source>
        <dbReference type="PROSITE" id="PS51918"/>
    </source>
</evidence>
<name>A0A381Z7X7_9ZZZZ</name>
<dbReference type="PROSITE" id="PS51918">
    <property type="entry name" value="RADICAL_SAM"/>
    <property type="match status" value="1"/>
</dbReference>
<dbReference type="CDD" id="cd01335">
    <property type="entry name" value="Radical_SAM"/>
    <property type="match status" value="1"/>
</dbReference>
<dbReference type="SFLD" id="SFLDS00029">
    <property type="entry name" value="Radical_SAM"/>
    <property type="match status" value="1"/>
</dbReference>
<dbReference type="PANTHER" id="PTHR13932">
    <property type="entry name" value="COPROPORPHYRINIGEN III OXIDASE"/>
    <property type="match status" value="1"/>
</dbReference>
<dbReference type="InterPro" id="IPR034505">
    <property type="entry name" value="Coproporphyrinogen-III_oxidase"/>
</dbReference>
<gene>
    <name evidence="2" type="ORF">METZ01_LOCUS138098</name>
</gene>
<dbReference type="EMBL" id="UINC01020261">
    <property type="protein sequence ID" value="SVA85244.1"/>
    <property type="molecule type" value="Genomic_DNA"/>
</dbReference>
<dbReference type="InterPro" id="IPR007197">
    <property type="entry name" value="rSAM"/>
</dbReference>
<reference evidence="2" key="1">
    <citation type="submission" date="2018-05" db="EMBL/GenBank/DDBJ databases">
        <authorList>
            <person name="Lanie J.A."/>
            <person name="Ng W.-L."/>
            <person name="Kazmierczak K.M."/>
            <person name="Andrzejewski T.M."/>
            <person name="Davidsen T.M."/>
            <person name="Wayne K.J."/>
            <person name="Tettelin H."/>
            <person name="Glass J.I."/>
            <person name="Rusch D."/>
            <person name="Podicherti R."/>
            <person name="Tsui H.-C.T."/>
            <person name="Winkler M.E."/>
        </authorList>
    </citation>
    <scope>NUCLEOTIDE SEQUENCE</scope>
</reference>
<dbReference type="PANTHER" id="PTHR13932:SF5">
    <property type="entry name" value="RADICAL S-ADENOSYL METHIONINE DOMAIN-CONTAINING PROTEIN 1, MITOCHONDRIAL"/>
    <property type="match status" value="1"/>
</dbReference>